<dbReference type="AlphaFoldDB" id="A0A7T8KFK8"/>
<reference evidence="2" key="1">
    <citation type="submission" date="2021-01" db="EMBL/GenBank/DDBJ databases">
        <title>Caligus Genome Assembly.</title>
        <authorList>
            <person name="Gallardo-Escarate C."/>
        </authorList>
    </citation>
    <scope>NUCLEOTIDE SEQUENCE [LARGE SCALE GENOMIC DNA]</scope>
</reference>
<accession>A0A7T8KFK8</accession>
<dbReference type="EMBL" id="CP045894">
    <property type="protein sequence ID" value="QQP55035.1"/>
    <property type="molecule type" value="Genomic_DNA"/>
</dbReference>
<keyword evidence="2" id="KW-1185">Reference proteome</keyword>
<feature type="non-terminal residue" evidence="1">
    <location>
        <position position="1"/>
    </location>
</feature>
<dbReference type="OrthoDB" id="10501760at2759"/>
<feature type="non-terminal residue" evidence="1">
    <location>
        <position position="107"/>
    </location>
</feature>
<gene>
    <name evidence="1" type="ORF">FKW44_008070</name>
</gene>
<evidence type="ECO:0000313" key="2">
    <source>
        <dbReference type="Proteomes" id="UP000595437"/>
    </source>
</evidence>
<dbReference type="Proteomes" id="UP000595437">
    <property type="component" value="Chromosome 5"/>
</dbReference>
<name>A0A7T8KFK8_CALRO</name>
<protein>
    <submittedName>
        <fullName evidence="1">Uncharacterized protein</fullName>
    </submittedName>
</protein>
<evidence type="ECO:0000313" key="1">
    <source>
        <dbReference type="EMBL" id="QQP55035.1"/>
    </source>
</evidence>
<organism evidence="1 2">
    <name type="scientific">Caligus rogercresseyi</name>
    <name type="common">Sea louse</name>
    <dbReference type="NCBI Taxonomy" id="217165"/>
    <lineage>
        <taxon>Eukaryota</taxon>
        <taxon>Metazoa</taxon>
        <taxon>Ecdysozoa</taxon>
        <taxon>Arthropoda</taxon>
        <taxon>Crustacea</taxon>
        <taxon>Multicrustacea</taxon>
        <taxon>Hexanauplia</taxon>
        <taxon>Copepoda</taxon>
        <taxon>Siphonostomatoida</taxon>
        <taxon>Caligidae</taxon>
        <taxon>Caligus</taxon>
    </lineage>
</organism>
<proteinExistence type="predicted"/>
<sequence length="107" mass="12506">KLIEILDVCKDYYDDWLASRSGTSLILEDLGLGTSYMPLRDGIRSARRMSFGSKGRSKKNKKNCEILIYPKTNFRGQPQRFFESRRFISPKDKSIRTFGHCCWKLYA</sequence>